<protein>
    <submittedName>
        <fullName evidence="1">Uncharacterized protein</fullName>
    </submittedName>
</protein>
<evidence type="ECO:0000313" key="1">
    <source>
        <dbReference type="EMBL" id="GFQ92375.1"/>
    </source>
</evidence>
<dbReference type="Proteomes" id="UP000887116">
    <property type="component" value="Unassembled WGS sequence"/>
</dbReference>
<name>A0A8X6KZM6_TRICU</name>
<organism evidence="1 2">
    <name type="scientific">Trichonephila clavata</name>
    <name type="common">Joro spider</name>
    <name type="synonym">Nephila clavata</name>
    <dbReference type="NCBI Taxonomy" id="2740835"/>
    <lineage>
        <taxon>Eukaryota</taxon>
        <taxon>Metazoa</taxon>
        <taxon>Ecdysozoa</taxon>
        <taxon>Arthropoda</taxon>
        <taxon>Chelicerata</taxon>
        <taxon>Arachnida</taxon>
        <taxon>Araneae</taxon>
        <taxon>Araneomorphae</taxon>
        <taxon>Entelegynae</taxon>
        <taxon>Araneoidea</taxon>
        <taxon>Nephilidae</taxon>
        <taxon>Trichonephila</taxon>
    </lineage>
</organism>
<evidence type="ECO:0000313" key="2">
    <source>
        <dbReference type="Proteomes" id="UP000887116"/>
    </source>
</evidence>
<proteinExistence type="predicted"/>
<keyword evidence="2" id="KW-1185">Reference proteome</keyword>
<gene>
    <name evidence="1" type="ORF">TNCT_98131</name>
</gene>
<dbReference type="OrthoDB" id="10274739at2759"/>
<comment type="caution">
    <text evidence="1">The sequence shown here is derived from an EMBL/GenBank/DDBJ whole genome shotgun (WGS) entry which is preliminary data.</text>
</comment>
<dbReference type="EMBL" id="BMAO01033870">
    <property type="protein sequence ID" value="GFQ92375.1"/>
    <property type="molecule type" value="Genomic_DNA"/>
</dbReference>
<dbReference type="AlphaFoldDB" id="A0A8X6KZM6"/>
<reference evidence="1" key="1">
    <citation type="submission" date="2020-07" db="EMBL/GenBank/DDBJ databases">
        <title>Multicomponent nature underlies the extraordinary mechanical properties of spider dragline silk.</title>
        <authorList>
            <person name="Kono N."/>
            <person name="Nakamura H."/>
            <person name="Mori M."/>
            <person name="Yoshida Y."/>
            <person name="Ohtoshi R."/>
            <person name="Malay A.D."/>
            <person name="Moran D.A.P."/>
            <person name="Tomita M."/>
            <person name="Numata K."/>
            <person name="Arakawa K."/>
        </authorList>
    </citation>
    <scope>NUCLEOTIDE SEQUENCE</scope>
</reference>
<sequence>MFVRSLTSGTKRENSVSLAELRRFNYSSLIASASGRVSPVYLCFMGKALSKQLKEPLLSQLIWMHVEHHLQTIVFYSRIGLALPTA</sequence>
<accession>A0A8X6KZM6</accession>